<dbReference type="InterPro" id="IPR043129">
    <property type="entry name" value="ATPase_NBD"/>
</dbReference>
<evidence type="ECO:0000313" key="16">
    <source>
        <dbReference type="Proteomes" id="UP000315925"/>
    </source>
</evidence>
<evidence type="ECO:0000256" key="1">
    <source>
        <dbReference type="ARBA" id="ARBA00005190"/>
    </source>
</evidence>
<dbReference type="NCBIfam" id="TIGR01311">
    <property type="entry name" value="glycerol_kin"/>
    <property type="match status" value="1"/>
</dbReference>
<dbReference type="NCBIfam" id="NF000756">
    <property type="entry name" value="PRK00047.1"/>
    <property type="match status" value="1"/>
</dbReference>
<dbReference type="OrthoDB" id="9805576at2"/>
<reference evidence="14" key="2">
    <citation type="journal article" date="2019" name="BMC Genomics">
        <title>Complete genome sequence analysis of the thermoacidophilic verrucomicrobial methanotroph 'Candidatus Methylacidiphilum kamchatkense' strain Kam1 and comparison with its closest relatives.</title>
        <authorList>
            <person name="Kruse T."/>
            <person name="Ratnadevi C.M."/>
            <person name="Erikstad H.A."/>
            <person name="Birkeland N.K."/>
        </authorList>
    </citation>
    <scope>NUCLEOTIDE SEQUENCE</scope>
    <source>
        <strain evidence="14">Kam1</strain>
    </source>
</reference>
<dbReference type="PIRSF" id="PIRSF000538">
    <property type="entry name" value="GlpK"/>
    <property type="match status" value="1"/>
</dbReference>
<reference evidence="16" key="3">
    <citation type="submission" date="2019-03" db="EMBL/GenBank/DDBJ databases">
        <title>Complete genome of Methylacidiphilum kamchatkense Kam1.</title>
        <authorList>
            <person name="Kruse T."/>
            <person name="Murarilal Ratnadevi C."/>
            <person name="Erikstad H.-A."/>
            <person name="Birkeland N.-K."/>
        </authorList>
    </citation>
    <scope>NUCLEOTIDE SEQUENCE [LARGE SCALE GENOMIC DNA]</scope>
    <source>
        <strain evidence="16">kam1</strain>
    </source>
</reference>
<reference evidence="13 15" key="1">
    <citation type="submission" date="2014-08" db="EMBL/GenBank/DDBJ databases">
        <title>Methylacidiphilum kamchatkense strain Kam1 draft genome sequence.</title>
        <authorList>
            <person name="Birkeland N.-K."/>
            <person name="Erikstad H.A."/>
        </authorList>
    </citation>
    <scope>NUCLEOTIDE SEQUENCE [LARGE SCALE GENOMIC DNA]</scope>
    <source>
        <strain evidence="13 15">Kam1</strain>
    </source>
</reference>
<evidence type="ECO:0000313" key="13">
    <source>
        <dbReference type="EMBL" id="KIE59131.1"/>
    </source>
</evidence>
<dbReference type="SUPFAM" id="SSF53067">
    <property type="entry name" value="Actin-like ATPase domain"/>
    <property type="match status" value="2"/>
</dbReference>
<evidence type="ECO:0000256" key="7">
    <source>
        <dbReference type="ARBA" id="ARBA00022798"/>
    </source>
</evidence>
<dbReference type="Proteomes" id="UP000315925">
    <property type="component" value="Chromosome"/>
</dbReference>
<dbReference type="GO" id="GO:0006071">
    <property type="term" value="P:glycerol metabolic process"/>
    <property type="evidence" value="ECO:0007669"/>
    <property type="project" value="UniProtKB-KW"/>
</dbReference>
<proteinExistence type="inferred from homology"/>
<organism evidence="14 16">
    <name type="scientific">Methylacidiphilum kamchatkense Kam1</name>
    <dbReference type="NCBI Taxonomy" id="1202785"/>
    <lineage>
        <taxon>Bacteria</taxon>
        <taxon>Pseudomonadati</taxon>
        <taxon>Verrucomicrobiota</taxon>
        <taxon>Methylacidiphilae</taxon>
        <taxon>Methylacidiphilales</taxon>
        <taxon>Methylacidiphilaceae</taxon>
        <taxon>Methylacidiphilum (ex Ratnadevi et al. 2023)</taxon>
    </lineage>
</organism>
<dbReference type="GO" id="GO:0004370">
    <property type="term" value="F:glycerol kinase activity"/>
    <property type="evidence" value="ECO:0007669"/>
    <property type="project" value="UniProtKB-EC"/>
</dbReference>
<keyword evidence="4 10" id="KW-0808">Transferase</keyword>
<dbReference type="STRING" id="1202785.A946_03715"/>
<dbReference type="RefSeq" id="WP_039721020.1">
    <property type="nucleotide sequence ID" value="NZ_CP037899.1"/>
</dbReference>
<keyword evidence="8" id="KW-0067">ATP-binding</keyword>
<dbReference type="FunFam" id="3.30.420.40:FF:000086">
    <property type="entry name" value="Glycerol kinase"/>
    <property type="match status" value="1"/>
</dbReference>
<dbReference type="EMBL" id="CP037899">
    <property type="protein sequence ID" value="QDQ42947.1"/>
    <property type="molecule type" value="Genomic_DNA"/>
</dbReference>
<keyword evidence="15" id="KW-1185">Reference proteome</keyword>
<dbReference type="EC" id="2.7.1.30" evidence="3"/>
<dbReference type="InterPro" id="IPR018483">
    <property type="entry name" value="Carb_kinase_FGGY_CS"/>
</dbReference>
<dbReference type="EMBL" id="JQNX01000002">
    <property type="protein sequence ID" value="KIE59131.1"/>
    <property type="molecule type" value="Genomic_DNA"/>
</dbReference>
<evidence type="ECO:0000256" key="2">
    <source>
        <dbReference type="ARBA" id="ARBA00009156"/>
    </source>
</evidence>
<dbReference type="PANTHER" id="PTHR10196">
    <property type="entry name" value="SUGAR KINASE"/>
    <property type="match status" value="1"/>
</dbReference>
<gene>
    <name evidence="13" type="primary">glpK</name>
    <name evidence="13" type="ORF">A946_03715</name>
    <name evidence="14" type="ORF">kam1_1732</name>
</gene>
<evidence type="ECO:0000313" key="14">
    <source>
        <dbReference type="EMBL" id="QDQ42947.1"/>
    </source>
</evidence>
<keyword evidence="7" id="KW-0319">Glycerol metabolism</keyword>
<dbReference type="InterPro" id="IPR018485">
    <property type="entry name" value="FGGY_C"/>
</dbReference>
<comment type="pathway">
    <text evidence="1">Polyol metabolism; glycerol degradation via glycerol kinase pathway; sn-glycerol 3-phosphate from glycerol: step 1/1.</text>
</comment>
<dbReference type="PANTHER" id="PTHR10196:SF69">
    <property type="entry name" value="GLYCEROL KINASE"/>
    <property type="match status" value="1"/>
</dbReference>
<evidence type="ECO:0000256" key="9">
    <source>
        <dbReference type="ARBA" id="ARBA00043149"/>
    </source>
</evidence>
<keyword evidence="5" id="KW-0547">Nucleotide-binding</keyword>
<dbReference type="GO" id="GO:0005524">
    <property type="term" value="F:ATP binding"/>
    <property type="evidence" value="ECO:0007669"/>
    <property type="project" value="UniProtKB-KW"/>
</dbReference>
<dbReference type="GO" id="GO:0006072">
    <property type="term" value="P:glycerol-3-phosphate metabolic process"/>
    <property type="evidence" value="ECO:0007669"/>
    <property type="project" value="InterPro"/>
</dbReference>
<evidence type="ECO:0000256" key="6">
    <source>
        <dbReference type="ARBA" id="ARBA00022777"/>
    </source>
</evidence>
<dbReference type="AlphaFoldDB" id="A0A0C1RW26"/>
<dbReference type="Gene3D" id="3.30.420.40">
    <property type="match status" value="2"/>
</dbReference>
<evidence type="ECO:0000256" key="10">
    <source>
        <dbReference type="RuleBase" id="RU003733"/>
    </source>
</evidence>
<evidence type="ECO:0000259" key="12">
    <source>
        <dbReference type="Pfam" id="PF02782"/>
    </source>
</evidence>
<evidence type="ECO:0000256" key="5">
    <source>
        <dbReference type="ARBA" id="ARBA00022741"/>
    </source>
</evidence>
<dbReference type="PROSITE" id="PS00933">
    <property type="entry name" value="FGGY_KINASES_1"/>
    <property type="match status" value="1"/>
</dbReference>
<dbReference type="PROSITE" id="PS00445">
    <property type="entry name" value="FGGY_KINASES_2"/>
    <property type="match status" value="1"/>
</dbReference>
<evidence type="ECO:0000259" key="11">
    <source>
        <dbReference type="Pfam" id="PF00370"/>
    </source>
</evidence>
<dbReference type="InterPro" id="IPR005999">
    <property type="entry name" value="Glycerol_kin"/>
</dbReference>
<dbReference type="Proteomes" id="UP000031594">
    <property type="component" value="Unassembled WGS sequence"/>
</dbReference>
<evidence type="ECO:0000256" key="4">
    <source>
        <dbReference type="ARBA" id="ARBA00022679"/>
    </source>
</evidence>
<name>A0A0C1RW26_9BACT</name>
<dbReference type="KEGG" id="mkc:kam1_1732"/>
<accession>A0A0C1RW26</accession>
<feature type="domain" description="Carbohydrate kinase FGGY C-terminal" evidence="12">
    <location>
        <begin position="263"/>
        <end position="450"/>
    </location>
</feature>
<dbReference type="InterPro" id="IPR000577">
    <property type="entry name" value="Carb_kinase_FGGY"/>
</dbReference>
<evidence type="ECO:0000313" key="15">
    <source>
        <dbReference type="Proteomes" id="UP000031594"/>
    </source>
</evidence>
<dbReference type="Pfam" id="PF02782">
    <property type="entry name" value="FGGY_C"/>
    <property type="match status" value="1"/>
</dbReference>
<evidence type="ECO:0000256" key="3">
    <source>
        <dbReference type="ARBA" id="ARBA00012099"/>
    </source>
</evidence>
<sequence length="502" mass="56025">MRKLIGVIDQGTSGTKFFLFDPHGHIVFSSFKEHRWYCPKEGWVEQDALEIYHNTLSLVEEAYAAKSFCQSDLVALGITNQRETTVLWEKKTGTPLANAISWQDSRTANLVNEFSKTPAGLYRYHRKTGLPLATYFSGMKLLWLLEHIPEARKKASSGDLLFGTIDSFLLWKFSGGPHGGKHLTDVTNASRTLLFNIHTMQWDQEILEELTIPSVLMPEVVPNDAILSEGKVGALKGITLAGLIGDQQAALIGQNCLRFGEGKCTYGTGAFLLVNTANRPIFSDSGFLTTIGYQLRNGHISYALEGSSASAGSAVHWLKQLLKLKDDQELEILASQASDNGGIYFVPAFCGLFAPYWDPFARAAFFGLTLKTQACHLARAVLEATAFQVRDLFEGMQKACGRKMQELKVDGGMVKNERFMQFQADILNRKILAPENSETTAMGAAFITGLAGGLFNDFEQLGQWWKKKKEWVPTLSSLERQKELRYWKKAVRKASKWIQKTI</sequence>
<dbReference type="Pfam" id="PF00370">
    <property type="entry name" value="FGGY_N"/>
    <property type="match status" value="1"/>
</dbReference>
<feature type="domain" description="Carbohydrate kinase FGGY N-terminal" evidence="11">
    <location>
        <begin position="5"/>
        <end position="253"/>
    </location>
</feature>
<dbReference type="CDD" id="cd07769">
    <property type="entry name" value="ASKHA_NBD_FGGY_GK"/>
    <property type="match status" value="1"/>
</dbReference>
<keyword evidence="6 10" id="KW-0418">Kinase</keyword>
<protein>
    <recommendedName>
        <fullName evidence="3">glycerol kinase</fullName>
        <ecNumber evidence="3">2.7.1.30</ecNumber>
    </recommendedName>
    <alternativeName>
        <fullName evidence="9">ATP:glycerol 3-phosphotransferase</fullName>
    </alternativeName>
</protein>
<dbReference type="GO" id="GO:0005829">
    <property type="term" value="C:cytosol"/>
    <property type="evidence" value="ECO:0007669"/>
    <property type="project" value="TreeGrafter"/>
</dbReference>
<comment type="similarity">
    <text evidence="2 10">Belongs to the FGGY kinase family.</text>
</comment>
<evidence type="ECO:0000256" key="8">
    <source>
        <dbReference type="ARBA" id="ARBA00022840"/>
    </source>
</evidence>
<dbReference type="InterPro" id="IPR018484">
    <property type="entry name" value="FGGY_N"/>
</dbReference>